<organism evidence="2 3">
    <name type="scientific">Mesorhizobium escarrei</name>
    <dbReference type="NCBI Taxonomy" id="666018"/>
    <lineage>
        <taxon>Bacteria</taxon>
        <taxon>Pseudomonadati</taxon>
        <taxon>Pseudomonadota</taxon>
        <taxon>Alphaproteobacteria</taxon>
        <taxon>Hyphomicrobiales</taxon>
        <taxon>Phyllobacteriaceae</taxon>
        <taxon>Mesorhizobium</taxon>
    </lineage>
</organism>
<dbReference type="PANTHER" id="PTHR46889">
    <property type="entry name" value="TRANSPOSASE INSF FOR INSERTION SEQUENCE IS3B-RELATED"/>
    <property type="match status" value="1"/>
</dbReference>
<sequence length="149" mass="16141">MRTAIDRRRPPPGCIHHSGRGSQYAAEIYRQLLADQGLIGSMGRRGNPYDNAEAESFVKTLMVEAVYPYGFATFDDVTEQLNTFPASSMSTITAGSIRRPLSEPVTVRGSTHPADWQNSSLITVHPQGRTPRGRATGNGDGEGATCSCR</sequence>
<feature type="region of interest" description="Disordered" evidence="1">
    <location>
        <begin position="124"/>
        <end position="149"/>
    </location>
</feature>
<dbReference type="SUPFAM" id="SSF53098">
    <property type="entry name" value="Ribonuclease H-like"/>
    <property type="match status" value="1"/>
</dbReference>
<protein>
    <recommendedName>
        <fullName evidence="4">Integrase catalytic domain-containing protein</fullName>
    </recommendedName>
</protein>
<dbReference type="InterPro" id="IPR012337">
    <property type="entry name" value="RNaseH-like_sf"/>
</dbReference>
<keyword evidence="3" id="KW-1185">Reference proteome</keyword>
<dbReference type="PANTHER" id="PTHR46889:SF7">
    <property type="entry name" value="TRANSPOSASE FOR INSERTION SEQUENCE ELEMENT IS904"/>
    <property type="match status" value="1"/>
</dbReference>
<comment type="caution">
    <text evidence="2">The sequence shown here is derived from an EMBL/GenBank/DDBJ whole genome shotgun (WGS) entry which is preliminary data.</text>
</comment>
<evidence type="ECO:0008006" key="4">
    <source>
        <dbReference type="Google" id="ProtNLM"/>
    </source>
</evidence>
<name>A0ABM9DTP2_9HYPH</name>
<evidence type="ECO:0000313" key="3">
    <source>
        <dbReference type="Proteomes" id="UP001153050"/>
    </source>
</evidence>
<dbReference type="InterPro" id="IPR050900">
    <property type="entry name" value="Transposase_IS3/IS150/IS904"/>
</dbReference>
<dbReference type="InterPro" id="IPR036397">
    <property type="entry name" value="RNaseH_sf"/>
</dbReference>
<evidence type="ECO:0000256" key="1">
    <source>
        <dbReference type="SAM" id="MobiDB-lite"/>
    </source>
</evidence>
<dbReference type="EMBL" id="CAKXZT010000116">
    <property type="protein sequence ID" value="CAH2399525.1"/>
    <property type="molecule type" value="Genomic_DNA"/>
</dbReference>
<proteinExistence type="predicted"/>
<reference evidence="2 3" key="1">
    <citation type="submission" date="2022-03" db="EMBL/GenBank/DDBJ databases">
        <authorList>
            <person name="Brunel B."/>
        </authorList>
    </citation>
    <scope>NUCLEOTIDE SEQUENCE [LARGE SCALE GENOMIC DNA]</scope>
    <source>
        <strain evidence="2">STM5069sample</strain>
    </source>
</reference>
<dbReference type="Gene3D" id="3.30.420.10">
    <property type="entry name" value="Ribonuclease H-like superfamily/Ribonuclease H"/>
    <property type="match status" value="1"/>
</dbReference>
<accession>A0ABM9DTP2</accession>
<evidence type="ECO:0000313" key="2">
    <source>
        <dbReference type="EMBL" id="CAH2399525.1"/>
    </source>
</evidence>
<dbReference type="Proteomes" id="UP001153050">
    <property type="component" value="Unassembled WGS sequence"/>
</dbReference>
<gene>
    <name evidence="2" type="ORF">MES5069_220206</name>
</gene>